<name>A0A9P7R7F8_9PEZI</name>
<dbReference type="AlphaFoldDB" id="A0A9P7R7F8"/>
<protein>
    <submittedName>
        <fullName evidence="1">Uncharacterized protein</fullName>
    </submittedName>
</protein>
<organism evidence="1 2">
    <name type="scientific">Colletotrichum scovillei</name>
    <dbReference type="NCBI Taxonomy" id="1209932"/>
    <lineage>
        <taxon>Eukaryota</taxon>
        <taxon>Fungi</taxon>
        <taxon>Dikarya</taxon>
        <taxon>Ascomycota</taxon>
        <taxon>Pezizomycotina</taxon>
        <taxon>Sordariomycetes</taxon>
        <taxon>Hypocreomycetidae</taxon>
        <taxon>Glomerellales</taxon>
        <taxon>Glomerellaceae</taxon>
        <taxon>Colletotrichum</taxon>
        <taxon>Colletotrichum acutatum species complex</taxon>
    </lineage>
</organism>
<reference evidence="1" key="1">
    <citation type="submission" date="2021-05" db="EMBL/GenBank/DDBJ databases">
        <title>Comparative genomics of three Colletotrichum scovillei strains and genetic complementation revealed genes involved fungal growth and virulence on chili pepper.</title>
        <authorList>
            <person name="Hsieh D.-K."/>
            <person name="Chuang S.-C."/>
            <person name="Chen C.-Y."/>
            <person name="Chao Y.-T."/>
            <person name="Lu M.-Y.J."/>
            <person name="Lee M.-H."/>
            <person name="Shih M.-C."/>
        </authorList>
    </citation>
    <scope>NUCLEOTIDE SEQUENCE</scope>
    <source>
        <strain evidence="1">Coll-153</strain>
    </source>
</reference>
<accession>A0A9P7R7F8</accession>
<evidence type="ECO:0000313" key="2">
    <source>
        <dbReference type="Proteomes" id="UP000699042"/>
    </source>
</evidence>
<evidence type="ECO:0000313" key="1">
    <source>
        <dbReference type="EMBL" id="KAG7050752.1"/>
    </source>
</evidence>
<comment type="caution">
    <text evidence="1">The sequence shown here is derived from an EMBL/GenBank/DDBJ whole genome shotgun (WGS) entry which is preliminary data.</text>
</comment>
<keyword evidence="2" id="KW-1185">Reference proteome</keyword>
<dbReference type="Proteomes" id="UP000699042">
    <property type="component" value="Unassembled WGS sequence"/>
</dbReference>
<gene>
    <name evidence="1" type="ORF">JMJ77_013492</name>
</gene>
<dbReference type="EMBL" id="JAESDN010000005">
    <property type="protein sequence ID" value="KAG7050752.1"/>
    <property type="molecule type" value="Genomic_DNA"/>
</dbReference>
<sequence>MPYREATGDDNPIFFPYPGCRPPRKSGSIAGGAGKATASWQGNAEFKTLFWGPAITNGG</sequence>
<proteinExistence type="predicted"/>